<comment type="caution">
    <text evidence="2">The sequence shown here is derived from an EMBL/GenBank/DDBJ whole genome shotgun (WGS) entry which is preliminary data.</text>
</comment>
<feature type="compositionally biased region" description="Polar residues" evidence="1">
    <location>
        <begin position="1184"/>
        <end position="1202"/>
    </location>
</feature>
<feature type="region of interest" description="Disordered" evidence="1">
    <location>
        <begin position="790"/>
        <end position="813"/>
    </location>
</feature>
<feature type="region of interest" description="Disordered" evidence="1">
    <location>
        <begin position="880"/>
        <end position="928"/>
    </location>
</feature>
<feature type="region of interest" description="Disordered" evidence="1">
    <location>
        <begin position="1365"/>
        <end position="1404"/>
    </location>
</feature>
<feature type="region of interest" description="Disordered" evidence="1">
    <location>
        <begin position="572"/>
        <end position="597"/>
    </location>
</feature>
<name>A0A4C1WSI2_EUMVA</name>
<feature type="compositionally biased region" description="Basic residues" evidence="1">
    <location>
        <begin position="626"/>
        <end position="636"/>
    </location>
</feature>
<evidence type="ECO:0000256" key="1">
    <source>
        <dbReference type="SAM" id="MobiDB-lite"/>
    </source>
</evidence>
<feature type="compositionally biased region" description="Polar residues" evidence="1">
    <location>
        <begin position="892"/>
        <end position="904"/>
    </location>
</feature>
<keyword evidence="3" id="KW-1185">Reference proteome</keyword>
<feature type="region of interest" description="Disordered" evidence="1">
    <location>
        <begin position="1137"/>
        <end position="1203"/>
    </location>
</feature>
<dbReference type="Proteomes" id="UP000299102">
    <property type="component" value="Unassembled WGS sequence"/>
</dbReference>
<evidence type="ECO:0000313" key="2">
    <source>
        <dbReference type="EMBL" id="GBP53522.1"/>
    </source>
</evidence>
<feature type="region of interest" description="Disordered" evidence="1">
    <location>
        <begin position="957"/>
        <end position="986"/>
    </location>
</feature>
<feature type="region of interest" description="Disordered" evidence="1">
    <location>
        <begin position="830"/>
        <end position="866"/>
    </location>
</feature>
<dbReference type="STRING" id="151549.A0A4C1WSI2"/>
<evidence type="ECO:0000313" key="3">
    <source>
        <dbReference type="Proteomes" id="UP000299102"/>
    </source>
</evidence>
<proteinExistence type="predicted"/>
<gene>
    <name evidence="2" type="ORF">EVAR_45395_1</name>
</gene>
<accession>A0A4C1WSI2</accession>
<feature type="region of interest" description="Disordered" evidence="1">
    <location>
        <begin position="613"/>
        <end position="681"/>
    </location>
</feature>
<feature type="compositionally biased region" description="Polar residues" evidence="1">
    <location>
        <begin position="833"/>
        <end position="856"/>
    </location>
</feature>
<organism evidence="2 3">
    <name type="scientific">Eumeta variegata</name>
    <name type="common">Bagworm moth</name>
    <name type="synonym">Eumeta japonica</name>
    <dbReference type="NCBI Taxonomy" id="151549"/>
    <lineage>
        <taxon>Eukaryota</taxon>
        <taxon>Metazoa</taxon>
        <taxon>Ecdysozoa</taxon>
        <taxon>Arthropoda</taxon>
        <taxon>Hexapoda</taxon>
        <taxon>Insecta</taxon>
        <taxon>Pterygota</taxon>
        <taxon>Neoptera</taxon>
        <taxon>Endopterygota</taxon>
        <taxon>Lepidoptera</taxon>
        <taxon>Glossata</taxon>
        <taxon>Ditrysia</taxon>
        <taxon>Tineoidea</taxon>
        <taxon>Psychidae</taxon>
        <taxon>Oiketicinae</taxon>
        <taxon>Eumeta</taxon>
    </lineage>
</organism>
<feature type="compositionally biased region" description="Basic residues" evidence="1">
    <location>
        <begin position="652"/>
        <end position="661"/>
    </location>
</feature>
<feature type="region of interest" description="Disordered" evidence="1">
    <location>
        <begin position="1011"/>
        <end position="1059"/>
    </location>
</feature>
<protein>
    <submittedName>
        <fullName evidence="2">Uncharacterized protein</fullName>
    </submittedName>
</protein>
<sequence length="1424" mass="158798">MSMTPFPEEDLAKLVLGYLAEQQLMTIYDEFLQASPYLDAVKNEYGRIFMTSLRTILAEYRAVKIYRSRSAPVMDGSDREYYTSASLPQNYRCEREERNSNQYDCQTTSSMTEPYETRIPSNVPYSTAPKLYDQSARLLETSVQVQNMNEVSNVITTNSTADHTMNYEHPNNHQKQLETSKTLQELASRVEGRVLRHAPSAFTKFTKSVTPRQSCVSRVFLANSRCTLAAIDFPKNFRSTVTYCNSNYVQETSTSSHNMPPKTSTNSNLLLQIANVENSDAYRVNGANQTIDVTKIKTNENTHQTNSGDLIKPAEQKVAILSNIRIQPKPLVNTASNKSNSFVNTQSNVPPPSRTLSTTLHTIYVNGTPAYKPDEVGRTFTKDEIMAMPTLILVPVKGIPSSASSDVPLTNITSTTAGSTETAPTTYLPLKIDIESSDSKNQANRAYASKQHKDQILKQNDHKIIKGTENVNNDNAVKKGPQEDIVHDLTKTSTPCVACEIVKSSSTPRRTSHIRVLDFNTPNQVKENETIKRSDLLLTQSSETKSLPILETATVQVNTKLVNDTITKVSKGKAKVKKSESEHNKTGSVTNTFLPPKTNWDTQLRALAVLSEPQDEQIKKNISKCAKTKNKQKKTKNTSDNDVNTKASDKIKHNRKNKLKKSKENDEESNDELSQKQTDSVEVPVKPTINIITDRKAAPNEKNIKGVTNDIQDTPEMDKSTIQTAFNAKLNISDLFETPYKQALYDIQMDTPKFLAPDIPGEPISDVKIMNIPTPMFLSTPRLAITPKLTQTTPGSYASRPTDYSSGGSYYKPDDQDYARVIDDVEGIPISEPNVTGDNSPLNSENTENTEISKTNRVLRPTRRCTKNVSYYDSPISTAKKKPLTESETINHSDSSTKTNFSIDNTSINKNNKSTKKTNKKSQGDSFNSDSIKKKLLLARKKKSPVKKTNIFEKSPFIKIKPRRPTPTKCVKSKRKSPILSQKESARNLIKKRSAVKNELTVTVPHLSAVLTKSRRKSSTPRKIDCTEELNSDSSSNISPGSKKLASTGNVPGKNLELCSEDADTPHLHWSDDGSQDSKQNDPLEVEDITKIKEYIVSTELNKNNKTNSIEGNNDNESLHDNLVKRGFDIETAKSIERDLLENSPPVRIADKSDTGNTTTQKTIESDLLEKGISDKGQNETETDNFNTEKVTETGNNGSTLLTDRHEEDLDDCVEFIVSECNEGSNNYFEIIHDEGTNELVNVESSDPPVRLKDSYCMEACMEDGVTIRLKLTACTLLFNEESDNEGTHNSPLEPSDIKEIENAVTSISCIDKLYTPRKDPMSNESQCIEILDSPLEIIDTSSLETDKNKEADGECTEITLEIEPIIETSSDSASTTKKRKRNQNEKNPEELPNDSKRSKTETQYLASIQNFDIESVLTKLHGS</sequence>
<feature type="compositionally biased region" description="Basic residues" evidence="1">
    <location>
        <begin position="960"/>
        <end position="977"/>
    </location>
</feature>
<dbReference type="OrthoDB" id="6287635at2759"/>
<dbReference type="EMBL" id="BGZK01000627">
    <property type="protein sequence ID" value="GBP53522.1"/>
    <property type="molecule type" value="Genomic_DNA"/>
</dbReference>
<feature type="compositionally biased region" description="Basic and acidic residues" evidence="1">
    <location>
        <begin position="1164"/>
        <end position="1179"/>
    </location>
</feature>
<feature type="compositionally biased region" description="Polar residues" evidence="1">
    <location>
        <begin position="100"/>
        <end position="112"/>
    </location>
</feature>
<feature type="compositionally biased region" description="Basic and acidic residues" evidence="1">
    <location>
        <begin position="1383"/>
        <end position="1401"/>
    </location>
</feature>
<reference evidence="2 3" key="1">
    <citation type="journal article" date="2019" name="Commun. Biol.">
        <title>The bagworm genome reveals a unique fibroin gene that provides high tensile strength.</title>
        <authorList>
            <person name="Kono N."/>
            <person name="Nakamura H."/>
            <person name="Ohtoshi R."/>
            <person name="Tomita M."/>
            <person name="Numata K."/>
            <person name="Arakawa K."/>
        </authorList>
    </citation>
    <scope>NUCLEOTIDE SEQUENCE [LARGE SCALE GENOMIC DNA]</scope>
</reference>
<feature type="compositionally biased region" description="Low complexity" evidence="1">
    <location>
        <begin position="1032"/>
        <end position="1042"/>
    </location>
</feature>
<feature type="region of interest" description="Disordered" evidence="1">
    <location>
        <begin position="95"/>
        <end position="122"/>
    </location>
</feature>